<reference evidence="1 2" key="1">
    <citation type="submission" date="2023-02" db="EMBL/GenBank/DDBJ databases">
        <title>LHISI_Scaffold_Assembly.</title>
        <authorList>
            <person name="Stuart O.P."/>
            <person name="Cleave R."/>
            <person name="Magrath M.J.L."/>
            <person name="Mikheyev A.S."/>
        </authorList>
    </citation>
    <scope>NUCLEOTIDE SEQUENCE [LARGE SCALE GENOMIC DNA]</scope>
    <source>
        <strain evidence="1">Daus_M_001</strain>
        <tissue evidence="1">Leg muscle</tissue>
    </source>
</reference>
<evidence type="ECO:0000313" key="2">
    <source>
        <dbReference type="Proteomes" id="UP001159363"/>
    </source>
</evidence>
<organism evidence="1 2">
    <name type="scientific">Dryococelus australis</name>
    <dbReference type="NCBI Taxonomy" id="614101"/>
    <lineage>
        <taxon>Eukaryota</taxon>
        <taxon>Metazoa</taxon>
        <taxon>Ecdysozoa</taxon>
        <taxon>Arthropoda</taxon>
        <taxon>Hexapoda</taxon>
        <taxon>Insecta</taxon>
        <taxon>Pterygota</taxon>
        <taxon>Neoptera</taxon>
        <taxon>Polyneoptera</taxon>
        <taxon>Phasmatodea</taxon>
        <taxon>Verophasmatodea</taxon>
        <taxon>Anareolatae</taxon>
        <taxon>Phasmatidae</taxon>
        <taxon>Eurycanthinae</taxon>
        <taxon>Dryococelus</taxon>
    </lineage>
</organism>
<proteinExistence type="predicted"/>
<gene>
    <name evidence="1" type="ORF">PR048_014834</name>
</gene>
<name>A0ABQ9HFE8_9NEOP</name>
<sequence length="112" mass="12623">MRLKLGMTKQEGQEETHPDGFVQFTFDNADFNIRTLDGHSTVHNMGGIMCITPKTSKHTERVLLRNTKLLVTSECSGPRGRIEVQHYEKPPRSGLEGITIRDVDITRGTDID</sequence>
<dbReference type="Proteomes" id="UP001159363">
    <property type="component" value="Chromosome 4"/>
</dbReference>
<comment type="caution">
    <text evidence="1">The sequence shown here is derived from an EMBL/GenBank/DDBJ whole genome shotgun (WGS) entry which is preliminary data.</text>
</comment>
<protein>
    <submittedName>
        <fullName evidence="1">Uncharacterized protein</fullName>
    </submittedName>
</protein>
<dbReference type="EMBL" id="JARBHB010000005">
    <property type="protein sequence ID" value="KAJ8882995.1"/>
    <property type="molecule type" value="Genomic_DNA"/>
</dbReference>
<accession>A0ABQ9HFE8</accession>
<evidence type="ECO:0000313" key="1">
    <source>
        <dbReference type="EMBL" id="KAJ8882995.1"/>
    </source>
</evidence>
<keyword evidence="2" id="KW-1185">Reference proteome</keyword>